<dbReference type="SMART" id="SM00862">
    <property type="entry name" value="Trans_reg_C"/>
    <property type="match status" value="1"/>
</dbReference>
<evidence type="ECO:0000256" key="1">
    <source>
        <dbReference type="ARBA" id="ARBA00005820"/>
    </source>
</evidence>
<evidence type="ECO:0000256" key="4">
    <source>
        <dbReference type="PROSITE-ProRule" id="PRU01091"/>
    </source>
</evidence>
<evidence type="ECO:0000256" key="5">
    <source>
        <dbReference type="SAM" id="MobiDB-lite"/>
    </source>
</evidence>
<dbReference type="EMBL" id="CP021748">
    <property type="protein sequence ID" value="ARX84587.1"/>
    <property type="molecule type" value="Genomic_DNA"/>
</dbReference>
<keyword evidence="3 4" id="KW-0238">DNA-binding</keyword>
<comment type="similarity">
    <text evidence="1">Belongs to the AfsR/DnrI/RedD regulatory family.</text>
</comment>
<dbReference type="InterPro" id="IPR005158">
    <property type="entry name" value="BTAD"/>
</dbReference>
<dbReference type="Pfam" id="PF03704">
    <property type="entry name" value="BTAD"/>
    <property type="match status" value="1"/>
</dbReference>
<dbReference type="Gene3D" id="3.40.50.300">
    <property type="entry name" value="P-loop containing nucleotide triphosphate hydrolases"/>
    <property type="match status" value="1"/>
</dbReference>
<dbReference type="SMART" id="SM01043">
    <property type="entry name" value="BTAD"/>
    <property type="match status" value="1"/>
</dbReference>
<dbReference type="PANTHER" id="PTHR47691">
    <property type="entry name" value="REGULATOR-RELATED"/>
    <property type="match status" value="1"/>
</dbReference>
<sequence>MQIRMLGPFEVRTDGGGSVDVPGVRLRGLLAALALRAGRAVPRAVLVDWIWGEAPPADATNALQRLVSRLRKVLPEGAVEGQTDGYRLVVEADAVDVLRFERLVAAGQHVRTGDLSGRVRLLREGLELWRGAALQDVGVHDSAAFDAAVARLDALWLTATEERVEGEVALGRGAELVTELAGLVAAHPVRERFVAALMRALAAAGRVGEAVAAYESAREALADALGIDPSPGLAALHVALLRGELDGVGAPERAAAAEQGGGAERNGAGAGPVQARRRTNLRAELTSFVGKDADIAAVRARVRAHRLTTLIGPGGSGKTRLATETARTLLGELPDGAWLVELAAIGPDGDVAQAALAGLDLRDALFGGAPNADLTDRLVAACRDRDALLVLDNCEHVIESAAVFAHRLLGECGRLRILATSREPLGITGEALWQVEPLALPDGGAGPDAIASSPAVQLLRDRAGAVRRGLAADPRTLATMARVCRALDGMPLAIELAAARLRTMSVDQLAHRLDDRFRLLTSGSRTALPRHRTLRAVVDWSWELLTDAERAVLRRLSVFSGGASLEGAERVCAGYADEVAPGGDGDHANAADAVLAPEHVLELLTALTEKSLLRAEGGSAPRYRMLGTIKEYAGQRLAEAGEADLARREHLAYVSGLAETAEPHLRRAEQLEWLAVLGAEHDNIGAAMRGALAAGEAQAAMRLAAGAGWYWWLSGHRTEGHELITAAVRTPGEVTDDVRATVYGLVVLFVTSGPGDEHQAAEWIHKAYEFGRRGWGGRRNHPLIGLVAPLERMLREPGAGVSAFEELLAHEDPWARALARLLMGKMRIMLGPDGQGGGPDGQDWKDGQDGQDVDAHLAQAIAEFQSLGERFGISFAQTELAARIAVRGEFAAACEHYEQAIAAIAEVGATEDVIPIRSAQAQSYWLLGDKAASAASLADAERCAERVTWPGSLAVLAFAKAELARWDGDVAQARAQLDVARALLGEEAERANIRSMTYDLLGYLTDDLDEARAHRAAACAAAAEAGHAPVIARVLVGVADLAQRRGDHEQAVRLLAAGEAVLGLTDRSHPDAARIERTARSRLGDTRFAEAALEGRRTGWSELAGVTLAS</sequence>
<feature type="domain" description="OmpR/PhoB-type" evidence="6">
    <location>
        <begin position="1"/>
        <end position="90"/>
    </location>
</feature>
<dbReference type="PANTHER" id="PTHR47691:SF3">
    <property type="entry name" value="HTH-TYPE TRANSCRIPTIONAL REGULATOR RV0890C-RELATED"/>
    <property type="match status" value="1"/>
</dbReference>
<dbReference type="STRING" id="67267.GCA_000716675_06550"/>
<evidence type="ECO:0000259" key="6">
    <source>
        <dbReference type="PROSITE" id="PS51755"/>
    </source>
</evidence>
<dbReference type="InterPro" id="IPR027417">
    <property type="entry name" value="P-loop_NTPase"/>
</dbReference>
<evidence type="ECO:0000313" key="8">
    <source>
        <dbReference type="Proteomes" id="UP000195880"/>
    </source>
</evidence>
<dbReference type="GO" id="GO:0006355">
    <property type="term" value="P:regulation of DNA-templated transcription"/>
    <property type="evidence" value="ECO:0007669"/>
    <property type="project" value="InterPro"/>
</dbReference>
<protein>
    <submittedName>
        <fullName evidence="7">SARP family transcriptional regulator</fullName>
    </submittedName>
</protein>
<dbReference type="GO" id="GO:0000160">
    <property type="term" value="P:phosphorelay signal transduction system"/>
    <property type="evidence" value="ECO:0007669"/>
    <property type="project" value="UniProtKB-KW"/>
</dbReference>
<dbReference type="InterPro" id="IPR016032">
    <property type="entry name" value="Sig_transdc_resp-reg_C-effctor"/>
</dbReference>
<feature type="DNA-binding region" description="OmpR/PhoB-type" evidence="4">
    <location>
        <begin position="1"/>
        <end position="90"/>
    </location>
</feature>
<accession>A0A1Z1WDT3</accession>
<keyword evidence="2" id="KW-0902">Two-component regulatory system</keyword>
<evidence type="ECO:0000313" key="7">
    <source>
        <dbReference type="EMBL" id="ARX84587.1"/>
    </source>
</evidence>
<dbReference type="InterPro" id="IPR036388">
    <property type="entry name" value="WH-like_DNA-bd_sf"/>
</dbReference>
<evidence type="ECO:0000256" key="2">
    <source>
        <dbReference type="ARBA" id="ARBA00023012"/>
    </source>
</evidence>
<proteinExistence type="inferred from homology"/>
<dbReference type="Gene3D" id="1.10.10.10">
    <property type="entry name" value="Winged helix-like DNA-binding domain superfamily/Winged helix DNA-binding domain"/>
    <property type="match status" value="1"/>
</dbReference>
<dbReference type="KEGG" id="salf:SMD44_04030"/>
<dbReference type="eggNOG" id="COG3629">
    <property type="taxonomic scope" value="Bacteria"/>
</dbReference>
<dbReference type="AlphaFoldDB" id="A0A1Z1WDT3"/>
<name>A0A1Z1WDT3_9ACTN</name>
<dbReference type="OrthoDB" id="499349at2"/>
<dbReference type="InterPro" id="IPR001867">
    <property type="entry name" value="OmpR/PhoB-type_DNA-bd"/>
</dbReference>
<dbReference type="PROSITE" id="PS51755">
    <property type="entry name" value="OMPR_PHOB"/>
    <property type="match status" value="1"/>
</dbReference>
<dbReference type="RefSeq" id="WP_087884776.1">
    <property type="nucleotide sequence ID" value="NZ_CP021748.1"/>
</dbReference>
<dbReference type="Gene3D" id="1.25.40.10">
    <property type="entry name" value="Tetratricopeptide repeat domain"/>
    <property type="match status" value="1"/>
</dbReference>
<feature type="compositionally biased region" description="Gly residues" evidence="5">
    <location>
        <begin position="259"/>
        <end position="270"/>
    </location>
</feature>
<dbReference type="SUPFAM" id="SSF52540">
    <property type="entry name" value="P-loop containing nucleoside triphosphate hydrolases"/>
    <property type="match status" value="1"/>
</dbReference>
<feature type="region of interest" description="Disordered" evidence="5">
    <location>
        <begin position="252"/>
        <end position="274"/>
    </location>
</feature>
<dbReference type="Proteomes" id="UP000195880">
    <property type="component" value="Chromosome"/>
</dbReference>
<organism evidence="7 8">
    <name type="scientific">Streptomyces alboflavus</name>
    <dbReference type="NCBI Taxonomy" id="67267"/>
    <lineage>
        <taxon>Bacteria</taxon>
        <taxon>Bacillati</taxon>
        <taxon>Actinomycetota</taxon>
        <taxon>Actinomycetes</taxon>
        <taxon>Kitasatosporales</taxon>
        <taxon>Streptomycetaceae</taxon>
        <taxon>Streptomyces</taxon>
    </lineage>
</organism>
<dbReference type="GO" id="GO:0003677">
    <property type="term" value="F:DNA binding"/>
    <property type="evidence" value="ECO:0007669"/>
    <property type="project" value="UniProtKB-UniRule"/>
</dbReference>
<reference evidence="7 8" key="1">
    <citation type="submission" date="2017-05" db="EMBL/GenBank/DDBJ databases">
        <title>Streptomyces alboflavus Genome sequencing and assembly.</title>
        <authorList>
            <person name="Wang Y."/>
            <person name="Du B."/>
            <person name="Ding Y."/>
            <person name="Liu H."/>
            <person name="Hou Q."/>
            <person name="Liu K."/>
            <person name="Wang C."/>
            <person name="Yao L."/>
        </authorList>
    </citation>
    <scope>NUCLEOTIDE SEQUENCE [LARGE SCALE GENOMIC DNA]</scope>
    <source>
        <strain evidence="7 8">MDJK44</strain>
    </source>
</reference>
<keyword evidence="8" id="KW-1185">Reference proteome</keyword>
<dbReference type="SUPFAM" id="SSF48452">
    <property type="entry name" value="TPR-like"/>
    <property type="match status" value="2"/>
</dbReference>
<gene>
    <name evidence="7" type="ORF">SMD44_04030</name>
</gene>
<dbReference type="InterPro" id="IPR011990">
    <property type="entry name" value="TPR-like_helical_dom_sf"/>
</dbReference>
<dbReference type="Pfam" id="PF00486">
    <property type="entry name" value="Trans_reg_C"/>
    <property type="match status" value="1"/>
</dbReference>
<dbReference type="CDD" id="cd15831">
    <property type="entry name" value="BTAD"/>
    <property type="match status" value="1"/>
</dbReference>
<dbReference type="eggNOG" id="COG3903">
    <property type="taxonomic scope" value="Bacteria"/>
</dbReference>
<dbReference type="SUPFAM" id="SSF46894">
    <property type="entry name" value="C-terminal effector domain of the bipartite response regulators"/>
    <property type="match status" value="1"/>
</dbReference>
<evidence type="ECO:0000256" key="3">
    <source>
        <dbReference type="ARBA" id="ARBA00023125"/>
    </source>
</evidence>